<dbReference type="GO" id="GO:0008237">
    <property type="term" value="F:metallopeptidase activity"/>
    <property type="evidence" value="ECO:0007669"/>
    <property type="project" value="UniProtKB-KW"/>
</dbReference>
<reference evidence="14" key="2">
    <citation type="journal article" date="2021" name="Genome Biol. Evol.">
        <title>Developing a high-quality reference genome for a parasitic bivalve with doubly uniparental inheritance (Bivalvia: Unionida).</title>
        <authorList>
            <person name="Smith C.H."/>
        </authorList>
    </citation>
    <scope>NUCLEOTIDE SEQUENCE</scope>
    <source>
        <strain evidence="14">CHS0354</strain>
        <tissue evidence="14">Mantle</tissue>
    </source>
</reference>
<evidence type="ECO:0000256" key="5">
    <source>
        <dbReference type="ARBA" id="ARBA00011965"/>
    </source>
</evidence>
<dbReference type="SUPFAM" id="SSF101821">
    <property type="entry name" value="Aminopeptidase/glucanase lid domain"/>
    <property type="match status" value="1"/>
</dbReference>
<dbReference type="AlphaFoldDB" id="A0AAE0SYB3"/>
<dbReference type="GO" id="GO:0006508">
    <property type="term" value="P:proteolysis"/>
    <property type="evidence" value="ECO:0007669"/>
    <property type="project" value="UniProtKB-KW"/>
</dbReference>
<name>A0AAE0SYB3_9BIVA</name>
<dbReference type="PANTHER" id="PTHR28570">
    <property type="entry name" value="ASPARTYL AMINOPEPTIDASE"/>
    <property type="match status" value="1"/>
</dbReference>
<reference evidence="14" key="1">
    <citation type="journal article" date="2021" name="Genome Biol. Evol.">
        <title>A High-Quality Reference Genome for a Parasitic Bivalve with Doubly Uniparental Inheritance (Bivalvia: Unionida).</title>
        <authorList>
            <person name="Smith C.H."/>
        </authorList>
    </citation>
    <scope>NUCLEOTIDE SEQUENCE</scope>
    <source>
        <strain evidence="14">CHS0354</strain>
    </source>
</reference>
<gene>
    <name evidence="14" type="ORF">CHS0354_006690</name>
</gene>
<organism evidence="14 15">
    <name type="scientific">Potamilus streckersoni</name>
    <dbReference type="NCBI Taxonomy" id="2493646"/>
    <lineage>
        <taxon>Eukaryota</taxon>
        <taxon>Metazoa</taxon>
        <taxon>Spiralia</taxon>
        <taxon>Lophotrochozoa</taxon>
        <taxon>Mollusca</taxon>
        <taxon>Bivalvia</taxon>
        <taxon>Autobranchia</taxon>
        <taxon>Heteroconchia</taxon>
        <taxon>Palaeoheterodonta</taxon>
        <taxon>Unionida</taxon>
        <taxon>Unionoidea</taxon>
        <taxon>Unionidae</taxon>
        <taxon>Ambleminae</taxon>
        <taxon>Lampsilini</taxon>
        <taxon>Potamilus</taxon>
    </lineage>
</organism>
<comment type="subunit">
    <text evidence="4">Tetrahedron-shaped homododecamer built from six homodimers.</text>
</comment>
<dbReference type="SUPFAM" id="SSF53187">
    <property type="entry name" value="Zn-dependent exopeptidases"/>
    <property type="match status" value="1"/>
</dbReference>
<evidence type="ECO:0000256" key="1">
    <source>
        <dbReference type="ARBA" id="ARBA00001335"/>
    </source>
</evidence>
<evidence type="ECO:0000256" key="13">
    <source>
        <dbReference type="RuleBase" id="RU004386"/>
    </source>
</evidence>
<comment type="similarity">
    <text evidence="3 13">Belongs to the peptidase M18 family.</text>
</comment>
<dbReference type="EC" id="3.4.11.21" evidence="5"/>
<dbReference type="InterPro" id="IPR001948">
    <property type="entry name" value="Peptidase_M18"/>
</dbReference>
<evidence type="ECO:0000256" key="10">
    <source>
        <dbReference type="ARBA" id="ARBA00022801"/>
    </source>
</evidence>
<dbReference type="Gene3D" id="3.40.630.10">
    <property type="entry name" value="Zn peptidases"/>
    <property type="match status" value="1"/>
</dbReference>
<proteinExistence type="inferred from homology"/>
<evidence type="ECO:0000256" key="3">
    <source>
        <dbReference type="ARBA" id="ARBA00008290"/>
    </source>
</evidence>
<keyword evidence="11 13" id="KW-0862">Zinc</keyword>
<accession>A0AAE0SYB3</accession>
<keyword evidence="10 13" id="KW-0378">Hydrolase</keyword>
<dbReference type="GO" id="GO:0005737">
    <property type="term" value="C:cytoplasm"/>
    <property type="evidence" value="ECO:0007669"/>
    <property type="project" value="UniProtKB-ARBA"/>
</dbReference>
<dbReference type="GO" id="GO:0008270">
    <property type="term" value="F:zinc ion binding"/>
    <property type="evidence" value="ECO:0007669"/>
    <property type="project" value="InterPro"/>
</dbReference>
<evidence type="ECO:0000256" key="6">
    <source>
        <dbReference type="ARBA" id="ARBA00015118"/>
    </source>
</evidence>
<dbReference type="InterPro" id="IPR023358">
    <property type="entry name" value="Peptidase_M18_dom2"/>
</dbReference>
<reference evidence="14" key="3">
    <citation type="submission" date="2023-05" db="EMBL/GenBank/DDBJ databases">
        <authorList>
            <person name="Smith C.H."/>
        </authorList>
    </citation>
    <scope>NUCLEOTIDE SEQUENCE</scope>
    <source>
        <strain evidence="14">CHS0354</strain>
        <tissue evidence="14">Mantle</tissue>
    </source>
</reference>
<comment type="caution">
    <text evidence="14">The sequence shown here is derived from an EMBL/GenBank/DDBJ whole genome shotgun (WGS) entry which is preliminary data.</text>
</comment>
<dbReference type="Pfam" id="PF02127">
    <property type="entry name" value="Peptidase_M18"/>
    <property type="match status" value="1"/>
</dbReference>
<evidence type="ECO:0000313" key="14">
    <source>
        <dbReference type="EMBL" id="KAK3600327.1"/>
    </source>
</evidence>
<evidence type="ECO:0000256" key="4">
    <source>
        <dbReference type="ARBA" id="ARBA00011395"/>
    </source>
</evidence>
<keyword evidence="9 13" id="KW-0479">Metal-binding</keyword>
<dbReference type="PRINTS" id="PR00932">
    <property type="entry name" value="AMINO1PTASE"/>
</dbReference>
<sequence>MKNVTETMNASTFIYKQHFTVHRQVWRLLTYTPFSMASKETVLSAAKQFVNFVNKTPSPFHAVNEIRQRLVSNGFFELKEADHWTIKPLQKYFVTRNQSTIIAFAVGGKYQPGNGFSIVGAHTDSPCLKVKPVSKITKAGYLMVGVECYGGGIWHTWFDRDLTVGGRVFVKTDIGIESTLVHIQRPILRIPNIAIHLMRDHNESFGPNKESHLCPVLATAVQVALQGETKANTPKPSETSAQTKSPLAPNYETLADKHNSPLVTIICEQLDIKPEQIIDFELYVADTQPAVIGGALEEFIFSPRLDNLLNAYAACEGLIQACGDESLQQDPNIRMISLFDNEEVGSQSAQGAQSALQEMVLHRLSSGGSQTAFQEAIPKSYMISADQAHAVHPNYSDKHESNHQVALHKGIVVKINSNQRYASTGITVTILREIAKLSKVPLQEFVVKNDSPCGSTIGPILSAGLGMATVDVGAPQLSMHSIREMACITSVYQATELYKGFFINYPDVYASLQF</sequence>
<keyword evidence="15" id="KW-1185">Reference proteome</keyword>
<dbReference type="CDD" id="cd05658">
    <property type="entry name" value="M18_DAP"/>
    <property type="match status" value="1"/>
</dbReference>
<dbReference type="Gene3D" id="2.30.250.10">
    <property type="entry name" value="Aminopeptidase i, Domain 2"/>
    <property type="match status" value="1"/>
</dbReference>
<comment type="catalytic activity">
    <reaction evidence="1">
        <text>Release of an N-terminal aspartate or glutamate from a peptide, with a preference for aspartate.</text>
        <dbReference type="EC" id="3.4.11.21"/>
    </reaction>
</comment>
<protein>
    <recommendedName>
        <fullName evidence="6">Aspartyl aminopeptidase</fullName>
        <ecNumber evidence="5">3.4.11.21</ecNumber>
    </recommendedName>
</protein>
<dbReference type="GO" id="GO:0004177">
    <property type="term" value="F:aminopeptidase activity"/>
    <property type="evidence" value="ECO:0007669"/>
    <property type="project" value="UniProtKB-KW"/>
</dbReference>
<keyword evidence="8 13" id="KW-0645">Protease</keyword>
<evidence type="ECO:0000256" key="9">
    <source>
        <dbReference type="ARBA" id="ARBA00022723"/>
    </source>
</evidence>
<evidence type="ECO:0000256" key="8">
    <source>
        <dbReference type="ARBA" id="ARBA00022670"/>
    </source>
</evidence>
<evidence type="ECO:0000256" key="7">
    <source>
        <dbReference type="ARBA" id="ARBA00022438"/>
    </source>
</evidence>
<dbReference type="NCBIfam" id="NF002759">
    <property type="entry name" value="PRK02813.1"/>
    <property type="match status" value="1"/>
</dbReference>
<evidence type="ECO:0000256" key="11">
    <source>
        <dbReference type="ARBA" id="ARBA00022833"/>
    </source>
</evidence>
<dbReference type="EMBL" id="JAEAOA010000457">
    <property type="protein sequence ID" value="KAK3600327.1"/>
    <property type="molecule type" value="Genomic_DNA"/>
</dbReference>
<evidence type="ECO:0000256" key="12">
    <source>
        <dbReference type="ARBA" id="ARBA00023049"/>
    </source>
</evidence>
<keyword evidence="7 13" id="KW-0031">Aminopeptidase</keyword>
<dbReference type="Proteomes" id="UP001195483">
    <property type="component" value="Unassembled WGS sequence"/>
</dbReference>
<comment type="cofactor">
    <cofactor evidence="2">
        <name>Zn(2+)</name>
        <dbReference type="ChEBI" id="CHEBI:29105"/>
    </cofactor>
</comment>
<dbReference type="FunFam" id="2.30.250.10:FF:000001">
    <property type="entry name" value="Aspartyl aminopeptidase 1"/>
    <property type="match status" value="1"/>
</dbReference>
<dbReference type="PANTHER" id="PTHR28570:SF3">
    <property type="entry name" value="ASPARTYL AMINOPEPTIDASE"/>
    <property type="match status" value="1"/>
</dbReference>
<evidence type="ECO:0000313" key="15">
    <source>
        <dbReference type="Proteomes" id="UP001195483"/>
    </source>
</evidence>
<keyword evidence="12 13" id="KW-0482">Metalloprotease</keyword>
<evidence type="ECO:0000256" key="2">
    <source>
        <dbReference type="ARBA" id="ARBA00001947"/>
    </source>
</evidence>